<organism evidence="1 4">
    <name type="scientific">Adineta steineri</name>
    <dbReference type="NCBI Taxonomy" id="433720"/>
    <lineage>
        <taxon>Eukaryota</taxon>
        <taxon>Metazoa</taxon>
        <taxon>Spiralia</taxon>
        <taxon>Gnathifera</taxon>
        <taxon>Rotifera</taxon>
        <taxon>Eurotatoria</taxon>
        <taxon>Bdelloidea</taxon>
        <taxon>Adinetida</taxon>
        <taxon>Adinetidae</taxon>
        <taxon>Adineta</taxon>
    </lineage>
</organism>
<comment type="caution">
    <text evidence="1">The sequence shown here is derived from an EMBL/GenBank/DDBJ whole genome shotgun (WGS) entry which is preliminary data.</text>
</comment>
<sequence>MLPQPLFNTRMNTCNKDSQIFAYGNFGYGIYLQDVTLYRNPYTGCINVEVEVDFTPTRNHYFQLMTTVPPLIHQHYIN</sequence>
<keyword evidence="3" id="KW-1185">Reference proteome</keyword>
<proteinExistence type="predicted"/>
<reference evidence="1" key="1">
    <citation type="submission" date="2021-02" db="EMBL/GenBank/DDBJ databases">
        <authorList>
            <person name="Nowell W R."/>
        </authorList>
    </citation>
    <scope>NUCLEOTIDE SEQUENCE</scope>
</reference>
<name>A0A815GK77_9BILA</name>
<dbReference type="EMBL" id="CAJNOM010001109">
    <property type="protein sequence ID" value="CAF1592405.1"/>
    <property type="molecule type" value="Genomic_DNA"/>
</dbReference>
<protein>
    <submittedName>
        <fullName evidence="1">Uncharacterized protein</fullName>
    </submittedName>
</protein>
<evidence type="ECO:0000313" key="2">
    <source>
        <dbReference type="EMBL" id="CAF1592405.1"/>
    </source>
</evidence>
<accession>A0A815GK77</accession>
<dbReference type="AlphaFoldDB" id="A0A815GK77"/>
<dbReference type="EMBL" id="CAJNOI010000751">
    <property type="protein sequence ID" value="CAF1339680.1"/>
    <property type="molecule type" value="Genomic_DNA"/>
</dbReference>
<dbReference type="Proteomes" id="UP000663877">
    <property type="component" value="Unassembled WGS sequence"/>
</dbReference>
<gene>
    <name evidence="1" type="ORF">BJG266_LOCUS34342</name>
    <name evidence="2" type="ORF">QVE165_LOCUS51425</name>
</gene>
<evidence type="ECO:0000313" key="1">
    <source>
        <dbReference type="EMBL" id="CAF1339680.1"/>
    </source>
</evidence>
<dbReference type="Proteomes" id="UP000663832">
    <property type="component" value="Unassembled WGS sequence"/>
</dbReference>
<evidence type="ECO:0000313" key="3">
    <source>
        <dbReference type="Proteomes" id="UP000663832"/>
    </source>
</evidence>
<evidence type="ECO:0000313" key="4">
    <source>
        <dbReference type="Proteomes" id="UP000663877"/>
    </source>
</evidence>